<keyword evidence="2" id="KW-1185">Reference proteome</keyword>
<dbReference type="AlphaFoldDB" id="A0A078GMZ9"/>
<organism evidence="1 2">
    <name type="scientific">Brassica napus</name>
    <name type="common">Rape</name>
    <dbReference type="NCBI Taxonomy" id="3708"/>
    <lineage>
        <taxon>Eukaryota</taxon>
        <taxon>Viridiplantae</taxon>
        <taxon>Streptophyta</taxon>
        <taxon>Embryophyta</taxon>
        <taxon>Tracheophyta</taxon>
        <taxon>Spermatophyta</taxon>
        <taxon>Magnoliopsida</taxon>
        <taxon>eudicotyledons</taxon>
        <taxon>Gunneridae</taxon>
        <taxon>Pentapetalae</taxon>
        <taxon>rosids</taxon>
        <taxon>malvids</taxon>
        <taxon>Brassicales</taxon>
        <taxon>Brassicaceae</taxon>
        <taxon>Brassiceae</taxon>
        <taxon>Brassica</taxon>
    </lineage>
</organism>
<dbReference type="Gramene" id="CDY26584">
    <property type="protein sequence ID" value="CDY26584"/>
    <property type="gene ID" value="GSBRNA2T00035453001"/>
</dbReference>
<protein>
    <submittedName>
        <fullName evidence="1">BnaA09g46930D protein</fullName>
    </submittedName>
</protein>
<dbReference type="Proteomes" id="UP000028999">
    <property type="component" value="Unassembled WGS sequence"/>
</dbReference>
<reference evidence="1 2" key="1">
    <citation type="journal article" date="2014" name="Science">
        <title>Plant genetics. Early allopolyploid evolution in the post-Neolithic Brassica napus oilseed genome.</title>
        <authorList>
            <person name="Chalhoub B."/>
            <person name="Denoeud F."/>
            <person name="Liu S."/>
            <person name="Parkin I.A."/>
            <person name="Tang H."/>
            <person name="Wang X."/>
            <person name="Chiquet J."/>
            <person name="Belcram H."/>
            <person name="Tong C."/>
            <person name="Samans B."/>
            <person name="Correa M."/>
            <person name="Da Silva C."/>
            <person name="Just J."/>
            <person name="Falentin C."/>
            <person name="Koh C.S."/>
            <person name="Le Clainche I."/>
            <person name="Bernard M."/>
            <person name="Bento P."/>
            <person name="Noel B."/>
            <person name="Labadie K."/>
            <person name="Alberti A."/>
            <person name="Charles M."/>
            <person name="Arnaud D."/>
            <person name="Guo H."/>
            <person name="Daviaud C."/>
            <person name="Alamery S."/>
            <person name="Jabbari K."/>
            <person name="Zhao M."/>
            <person name="Edger P.P."/>
            <person name="Chelaifa H."/>
            <person name="Tack D."/>
            <person name="Lassalle G."/>
            <person name="Mestiri I."/>
            <person name="Schnel N."/>
            <person name="Le Paslier M.C."/>
            <person name="Fan G."/>
            <person name="Renault V."/>
            <person name="Bayer P.E."/>
            <person name="Golicz A.A."/>
            <person name="Manoli S."/>
            <person name="Lee T.H."/>
            <person name="Thi V.H."/>
            <person name="Chalabi S."/>
            <person name="Hu Q."/>
            <person name="Fan C."/>
            <person name="Tollenaere R."/>
            <person name="Lu Y."/>
            <person name="Battail C."/>
            <person name="Shen J."/>
            <person name="Sidebottom C.H."/>
            <person name="Wang X."/>
            <person name="Canaguier A."/>
            <person name="Chauveau A."/>
            <person name="Berard A."/>
            <person name="Deniot G."/>
            <person name="Guan M."/>
            <person name="Liu Z."/>
            <person name="Sun F."/>
            <person name="Lim Y.P."/>
            <person name="Lyons E."/>
            <person name="Town C.D."/>
            <person name="Bancroft I."/>
            <person name="Wang X."/>
            <person name="Meng J."/>
            <person name="Ma J."/>
            <person name="Pires J.C."/>
            <person name="King G.J."/>
            <person name="Brunel D."/>
            <person name="Delourme R."/>
            <person name="Renard M."/>
            <person name="Aury J.M."/>
            <person name="Adams K.L."/>
            <person name="Batley J."/>
            <person name="Snowdon R.J."/>
            <person name="Tost J."/>
            <person name="Edwards D."/>
            <person name="Zhou Y."/>
            <person name="Hua W."/>
            <person name="Sharpe A.G."/>
            <person name="Paterson A.H."/>
            <person name="Guan C."/>
            <person name="Wincker P."/>
        </authorList>
    </citation>
    <scope>NUCLEOTIDE SEQUENCE [LARGE SCALE GENOMIC DNA]</scope>
    <source>
        <strain evidence="2">cv. Darmor-bzh</strain>
    </source>
</reference>
<proteinExistence type="predicted"/>
<gene>
    <name evidence="1" type="primary">BnaA09g46930D</name>
    <name evidence="1" type="ORF">GSBRNA2T00035453001</name>
</gene>
<dbReference type="PaxDb" id="3708-A0A078GMZ9"/>
<evidence type="ECO:0000313" key="2">
    <source>
        <dbReference type="Proteomes" id="UP000028999"/>
    </source>
</evidence>
<sequence length="27" mass="3187">MALIDRMMDNGFRQHFLRLGSAQKHGR</sequence>
<evidence type="ECO:0000313" key="1">
    <source>
        <dbReference type="EMBL" id="CDY26584.1"/>
    </source>
</evidence>
<dbReference type="EMBL" id="LK032192">
    <property type="protein sequence ID" value="CDY26584.1"/>
    <property type="molecule type" value="Genomic_DNA"/>
</dbReference>
<accession>A0A078GMZ9</accession>
<name>A0A078GMZ9_BRANA</name>